<organism evidence="2 3">
    <name type="scientific">Clostridium tetanomorphum</name>
    <dbReference type="NCBI Taxonomy" id="1553"/>
    <lineage>
        <taxon>Bacteria</taxon>
        <taxon>Bacillati</taxon>
        <taxon>Bacillota</taxon>
        <taxon>Clostridia</taxon>
        <taxon>Eubacteriales</taxon>
        <taxon>Clostridiaceae</taxon>
        <taxon>Clostridium</taxon>
    </lineage>
</organism>
<protein>
    <submittedName>
        <fullName evidence="2">Cell wall-binding repeat-containing protein</fullName>
    </submittedName>
</protein>
<feature type="signal peptide" evidence="1">
    <location>
        <begin position="1"/>
        <end position="26"/>
    </location>
</feature>
<dbReference type="InterPro" id="IPR051922">
    <property type="entry name" value="Bact_Sporulation_Assoc"/>
</dbReference>
<dbReference type="PANTHER" id="PTHR30032">
    <property type="entry name" value="N-ACETYLMURAMOYL-L-ALANINE AMIDASE-RELATED"/>
    <property type="match status" value="1"/>
</dbReference>
<proteinExistence type="predicted"/>
<evidence type="ECO:0000256" key="1">
    <source>
        <dbReference type="SAM" id="SignalP"/>
    </source>
</evidence>
<dbReference type="Proteomes" id="UP000563151">
    <property type="component" value="Unassembled WGS sequence"/>
</dbReference>
<dbReference type="PANTHER" id="PTHR30032:SF8">
    <property type="entry name" value="GERMINATION-SPECIFIC N-ACETYLMURAMOYL-L-ALANINE AMIDASE"/>
    <property type="match status" value="1"/>
</dbReference>
<dbReference type="EMBL" id="JAAZWO010000052">
    <property type="protein sequence ID" value="MBC2400153.1"/>
    <property type="molecule type" value="Genomic_DNA"/>
</dbReference>
<reference evidence="2 3" key="1">
    <citation type="submission" date="2020-04" db="EMBL/GenBank/DDBJ databases">
        <title>Genomic insights into acetone-butanol-ethanol (ABE) fermentation by sequencing solventogenic clostridia strains.</title>
        <authorList>
            <person name="Brown S."/>
        </authorList>
    </citation>
    <scope>NUCLEOTIDE SEQUENCE [LARGE SCALE GENOMIC DNA]</scope>
    <source>
        <strain evidence="2 3">DJ011</strain>
    </source>
</reference>
<keyword evidence="1" id="KW-0732">Signal</keyword>
<dbReference type="InterPro" id="IPR007253">
    <property type="entry name" value="Cell_wall-bd_2"/>
</dbReference>
<feature type="chain" id="PRO_5036699652" evidence="1">
    <location>
        <begin position="27"/>
        <end position="480"/>
    </location>
</feature>
<evidence type="ECO:0000313" key="3">
    <source>
        <dbReference type="Proteomes" id="UP000563151"/>
    </source>
</evidence>
<sequence length="480" mass="53143">MKKLKYILLAITTVCFISVQSVLAFAASSDWTDKPEFNNYRIGQRLILKVRDAFLNSTEQEIFQFKYEGKQYENINGRNPVLVSNKEAMSKKQILIEAMKKHNELEAHIAEIEGRNPLLKDLNSIKEENYIIAVSNSEIASFDENEILKIKGKGTIYITIQEKETNKVYIFFMETAEGVKRIAGMNRVDTALKIAETTFKGKVRNVVLTTGENYPDALAGSVLAYKLEAPILLIGSSNVDTEKVLFYIKEKMESSGNVYILGGKGVVSEEIEQKVKDTGIKNVKRLSGATRYETAAQIVANLGVQEGTPVVIACGENFADALSVSITAAVNQYPILLAEKNGISDTVKKELSKIKPKKVFIIGLQGAISEEVENQISKELTINKSNIVRIGGSNRYDTSLEVAKYFNLNGKSVCIASGNNYPDALVGSAYAAKFNAPLILCGNKLTENMKEYMKNRNFVDITIFGGEGAVNKIVEDELKY</sequence>
<accession>A0A923EBP3</accession>
<keyword evidence="3" id="KW-1185">Reference proteome</keyword>
<comment type="caution">
    <text evidence="2">The sequence shown here is derived from an EMBL/GenBank/DDBJ whole genome shotgun (WGS) entry which is preliminary data.</text>
</comment>
<dbReference type="Pfam" id="PF04122">
    <property type="entry name" value="CW_binding_2"/>
    <property type="match status" value="3"/>
</dbReference>
<gene>
    <name evidence="2" type="ORF">HGG79_20720</name>
</gene>
<dbReference type="RefSeq" id="WP_035150477.1">
    <property type="nucleotide sequence ID" value="NZ_JAAZWO010000052.1"/>
</dbReference>
<dbReference type="AlphaFoldDB" id="A0A923EBP3"/>
<evidence type="ECO:0000313" key="2">
    <source>
        <dbReference type="EMBL" id="MBC2400153.1"/>
    </source>
</evidence>
<dbReference type="Gene3D" id="3.40.50.12090">
    <property type="match status" value="2"/>
</dbReference>
<name>A0A923EBP3_CLOTT</name>